<feature type="transmembrane region" description="Helical" evidence="1">
    <location>
        <begin position="62"/>
        <end position="84"/>
    </location>
</feature>
<organism evidence="2">
    <name type="scientific">marine metagenome</name>
    <dbReference type="NCBI Taxonomy" id="408172"/>
    <lineage>
        <taxon>unclassified sequences</taxon>
        <taxon>metagenomes</taxon>
        <taxon>ecological metagenomes</taxon>
    </lineage>
</organism>
<keyword evidence="1" id="KW-0812">Transmembrane</keyword>
<protein>
    <submittedName>
        <fullName evidence="2">Uncharacterized protein</fullName>
    </submittedName>
</protein>
<dbReference type="EMBL" id="UINC01096700">
    <property type="protein sequence ID" value="SVC53799.1"/>
    <property type="molecule type" value="Genomic_DNA"/>
</dbReference>
<evidence type="ECO:0000313" key="2">
    <source>
        <dbReference type="EMBL" id="SVC53799.1"/>
    </source>
</evidence>
<reference evidence="2" key="1">
    <citation type="submission" date="2018-05" db="EMBL/GenBank/DDBJ databases">
        <authorList>
            <person name="Lanie J.A."/>
            <person name="Ng W.-L."/>
            <person name="Kazmierczak K.M."/>
            <person name="Andrzejewski T.M."/>
            <person name="Davidsen T.M."/>
            <person name="Wayne K.J."/>
            <person name="Tettelin H."/>
            <person name="Glass J.I."/>
            <person name="Rusch D."/>
            <person name="Podicherti R."/>
            <person name="Tsui H.-C.T."/>
            <person name="Winkler M.E."/>
        </authorList>
    </citation>
    <scope>NUCLEOTIDE SEQUENCE</scope>
</reference>
<accession>A0A382MY32</accession>
<proteinExistence type="predicted"/>
<name>A0A382MY32_9ZZZZ</name>
<evidence type="ECO:0000256" key="1">
    <source>
        <dbReference type="SAM" id="Phobius"/>
    </source>
</evidence>
<keyword evidence="1" id="KW-1133">Transmembrane helix</keyword>
<dbReference type="AlphaFoldDB" id="A0A382MY32"/>
<keyword evidence="1" id="KW-0472">Membrane</keyword>
<sequence>MKIIIVGIDIIPCCDEVLGFSSVFIFAITTLLFSEAISSSTGVNALQGPHHGAQKSTKIKSFFFTVSSKFVSVTSIALICLFSYSERT</sequence>
<gene>
    <name evidence="2" type="ORF">METZ01_LOCUS306653</name>
</gene>